<keyword evidence="2" id="KW-1185">Reference proteome</keyword>
<gene>
    <name evidence="1" type="ORF">EDD53_0383</name>
</gene>
<name>A0A3N4V2F5_9RHOB</name>
<dbReference type="AlphaFoldDB" id="A0A3N4V2F5"/>
<sequence>MQDSHRASDKLHYICQTYTEKKTNPQGQGVLEIGKQFQYTSAFEAEGRAEREFRSKLCVGADAYMVSEDPETGEVSTPTFLARLGHVPEFEAF</sequence>
<dbReference type="OrthoDB" id="7708870at2"/>
<dbReference type="RefSeq" id="WP_123791498.1">
    <property type="nucleotide sequence ID" value="NZ_RKQK01000001.1"/>
</dbReference>
<dbReference type="EMBL" id="RKQK01000001">
    <property type="protein sequence ID" value="RPE71267.1"/>
    <property type="molecule type" value="Genomic_DNA"/>
</dbReference>
<reference evidence="1 2" key="1">
    <citation type="submission" date="2018-11" db="EMBL/GenBank/DDBJ databases">
        <title>Genomic Encyclopedia of Type Strains, Phase IV (KMG-IV): sequencing the most valuable type-strain genomes for metagenomic binning, comparative biology and taxonomic classification.</title>
        <authorList>
            <person name="Goeker M."/>
        </authorList>
    </citation>
    <scope>NUCLEOTIDE SEQUENCE [LARGE SCALE GENOMIC DNA]</scope>
    <source>
        <strain evidence="1 2">DSM 104731</strain>
    </source>
</reference>
<accession>A0A3N4V2F5</accession>
<dbReference type="Proteomes" id="UP000269689">
    <property type="component" value="Unassembled WGS sequence"/>
</dbReference>
<proteinExistence type="predicted"/>
<protein>
    <submittedName>
        <fullName evidence="1">Uncharacterized protein</fullName>
    </submittedName>
</protein>
<evidence type="ECO:0000313" key="1">
    <source>
        <dbReference type="EMBL" id="RPE71267.1"/>
    </source>
</evidence>
<organism evidence="1 2">
    <name type="scientific">Pacificibacter maritimus</name>
    <dbReference type="NCBI Taxonomy" id="762213"/>
    <lineage>
        <taxon>Bacteria</taxon>
        <taxon>Pseudomonadati</taxon>
        <taxon>Pseudomonadota</taxon>
        <taxon>Alphaproteobacteria</taxon>
        <taxon>Rhodobacterales</taxon>
        <taxon>Roseobacteraceae</taxon>
        <taxon>Pacificibacter</taxon>
    </lineage>
</organism>
<comment type="caution">
    <text evidence="1">The sequence shown here is derived from an EMBL/GenBank/DDBJ whole genome shotgun (WGS) entry which is preliminary data.</text>
</comment>
<evidence type="ECO:0000313" key="2">
    <source>
        <dbReference type="Proteomes" id="UP000269689"/>
    </source>
</evidence>